<organism evidence="1 2">
    <name type="scientific">Novipirellula caenicola</name>
    <dbReference type="NCBI Taxonomy" id="1536901"/>
    <lineage>
        <taxon>Bacteria</taxon>
        <taxon>Pseudomonadati</taxon>
        <taxon>Planctomycetota</taxon>
        <taxon>Planctomycetia</taxon>
        <taxon>Pirellulales</taxon>
        <taxon>Pirellulaceae</taxon>
        <taxon>Novipirellula</taxon>
    </lineage>
</organism>
<gene>
    <name evidence="1" type="ORF">Rcae01_01053</name>
</gene>
<reference evidence="1 2" key="1">
    <citation type="submission" date="2024-02" db="EMBL/GenBank/DDBJ databases">
        <title>Rhodopirellula caenicola NBRC 110016.</title>
        <authorList>
            <person name="Ichikawa N."/>
            <person name="Katano-Makiyama Y."/>
            <person name="Hidaka K."/>
        </authorList>
    </citation>
    <scope>NUCLEOTIDE SEQUENCE [LARGE SCALE GENOMIC DNA]</scope>
    <source>
        <strain evidence="1 2">NBRC 110016</strain>
    </source>
</reference>
<protein>
    <submittedName>
        <fullName evidence="1">Uncharacterized protein</fullName>
    </submittedName>
</protein>
<proteinExistence type="predicted"/>
<accession>A0ABP9VN53</accession>
<evidence type="ECO:0000313" key="2">
    <source>
        <dbReference type="Proteomes" id="UP001416858"/>
    </source>
</evidence>
<name>A0ABP9VN53_9BACT</name>
<evidence type="ECO:0000313" key="1">
    <source>
        <dbReference type="EMBL" id="GAA5505608.1"/>
    </source>
</evidence>
<dbReference type="Proteomes" id="UP001416858">
    <property type="component" value="Unassembled WGS sequence"/>
</dbReference>
<comment type="caution">
    <text evidence="1">The sequence shown here is derived from an EMBL/GenBank/DDBJ whole genome shotgun (WGS) entry which is preliminary data.</text>
</comment>
<sequence>MVNAHCLESPSTLFDDVGNVLAASDFRAIEKHRESNVNGVLRFDTAEFDVVDERSHVDVWLERRLGNKTMFIMVVPDRKTLWRRDHESEQLAERVVNLLVQHGASSD</sequence>
<keyword evidence="2" id="KW-1185">Reference proteome</keyword>
<dbReference type="EMBL" id="BAABRO010000002">
    <property type="protein sequence ID" value="GAA5505608.1"/>
    <property type="molecule type" value="Genomic_DNA"/>
</dbReference>
<dbReference type="RefSeq" id="WP_345682627.1">
    <property type="nucleotide sequence ID" value="NZ_BAABRO010000002.1"/>
</dbReference>